<evidence type="ECO:0008006" key="3">
    <source>
        <dbReference type="Google" id="ProtNLM"/>
    </source>
</evidence>
<gene>
    <name evidence="1" type="ORF">GCM10009727_72030</name>
</gene>
<protein>
    <recommendedName>
        <fullName evidence="3">Transposase</fullName>
    </recommendedName>
</protein>
<comment type="caution">
    <text evidence="1">The sequence shown here is derived from an EMBL/GenBank/DDBJ whole genome shotgun (WGS) entry which is preliminary data.</text>
</comment>
<evidence type="ECO:0000313" key="2">
    <source>
        <dbReference type="Proteomes" id="UP001501020"/>
    </source>
</evidence>
<organism evidence="1 2">
    <name type="scientific">Actinomadura napierensis</name>
    <dbReference type="NCBI Taxonomy" id="267854"/>
    <lineage>
        <taxon>Bacteria</taxon>
        <taxon>Bacillati</taxon>
        <taxon>Actinomycetota</taxon>
        <taxon>Actinomycetes</taxon>
        <taxon>Streptosporangiales</taxon>
        <taxon>Thermomonosporaceae</taxon>
        <taxon>Actinomadura</taxon>
    </lineage>
</organism>
<dbReference type="Proteomes" id="UP001501020">
    <property type="component" value="Unassembled WGS sequence"/>
</dbReference>
<keyword evidence="2" id="KW-1185">Reference proteome</keyword>
<evidence type="ECO:0000313" key="1">
    <source>
        <dbReference type="EMBL" id="GAA2159794.1"/>
    </source>
</evidence>
<proteinExistence type="predicted"/>
<dbReference type="EMBL" id="BAAAMR010000087">
    <property type="protein sequence ID" value="GAA2159794.1"/>
    <property type="molecule type" value="Genomic_DNA"/>
</dbReference>
<sequence length="94" mass="10650">MAPNTTSGIGISARFAGSCACPKPERPPGDRNPPPVCLWYSATGADLADVDRWWGSYLRRFDLEHTFRLFEQTLGWTRGEKWLHLWVHPRLGAP</sequence>
<reference evidence="2" key="1">
    <citation type="journal article" date="2019" name="Int. J. Syst. Evol. Microbiol.">
        <title>The Global Catalogue of Microorganisms (GCM) 10K type strain sequencing project: providing services to taxonomists for standard genome sequencing and annotation.</title>
        <authorList>
            <consortium name="The Broad Institute Genomics Platform"/>
            <consortium name="The Broad Institute Genome Sequencing Center for Infectious Disease"/>
            <person name="Wu L."/>
            <person name="Ma J."/>
        </authorList>
    </citation>
    <scope>NUCLEOTIDE SEQUENCE [LARGE SCALE GENOMIC DNA]</scope>
    <source>
        <strain evidence="2">JCM 13850</strain>
    </source>
</reference>
<name>A0ABP5M6Q8_9ACTN</name>
<accession>A0ABP5M6Q8</accession>